<dbReference type="GO" id="GO:0005886">
    <property type="term" value="C:plasma membrane"/>
    <property type="evidence" value="ECO:0007669"/>
    <property type="project" value="InterPro"/>
</dbReference>
<dbReference type="InterPro" id="IPR009571">
    <property type="entry name" value="SUR7/Rim9-like_fungi"/>
</dbReference>
<keyword evidence="1" id="KW-0472">Membrane</keyword>
<dbReference type="AlphaFoldDB" id="A0A0C3AX91"/>
<organism evidence="2 3">
    <name type="scientific">Serendipita vermifera MAFF 305830</name>
    <dbReference type="NCBI Taxonomy" id="933852"/>
    <lineage>
        <taxon>Eukaryota</taxon>
        <taxon>Fungi</taxon>
        <taxon>Dikarya</taxon>
        <taxon>Basidiomycota</taxon>
        <taxon>Agaricomycotina</taxon>
        <taxon>Agaricomycetes</taxon>
        <taxon>Sebacinales</taxon>
        <taxon>Serendipitaceae</taxon>
        <taxon>Serendipita</taxon>
    </lineage>
</organism>
<name>A0A0C3AX91_SERVB</name>
<proteinExistence type="predicted"/>
<dbReference type="GO" id="GO:0035838">
    <property type="term" value="C:growing cell tip"/>
    <property type="evidence" value="ECO:0007669"/>
    <property type="project" value="TreeGrafter"/>
</dbReference>
<feature type="transmembrane region" description="Helical" evidence="1">
    <location>
        <begin position="101"/>
        <end position="118"/>
    </location>
</feature>
<dbReference type="PANTHER" id="PTHR28013:SF4">
    <property type="entry name" value="MARVEL DOMAIN-CONTAINING PROTEIN"/>
    <property type="match status" value="1"/>
</dbReference>
<keyword evidence="3" id="KW-1185">Reference proteome</keyword>
<evidence type="ECO:0000313" key="3">
    <source>
        <dbReference type="Proteomes" id="UP000054097"/>
    </source>
</evidence>
<keyword evidence="1" id="KW-0812">Transmembrane</keyword>
<dbReference type="HOGENOM" id="CLU_088627_0_0_1"/>
<dbReference type="EMBL" id="KN824330">
    <property type="protein sequence ID" value="KIM23881.1"/>
    <property type="molecule type" value="Genomic_DNA"/>
</dbReference>
<keyword evidence="1" id="KW-1133">Transmembrane helix</keyword>
<protein>
    <recommendedName>
        <fullName evidence="4">Pali-domain-containing protein</fullName>
    </recommendedName>
</protein>
<gene>
    <name evidence="2" type="ORF">M408DRAFT_76759</name>
</gene>
<feature type="transmembrane region" description="Helical" evidence="1">
    <location>
        <begin position="169"/>
        <end position="189"/>
    </location>
</feature>
<dbReference type="STRING" id="933852.A0A0C3AX91"/>
<dbReference type="Pfam" id="PF06687">
    <property type="entry name" value="SUR7"/>
    <property type="match status" value="1"/>
</dbReference>
<feature type="transmembrane region" description="Helical" evidence="1">
    <location>
        <begin position="125"/>
        <end position="149"/>
    </location>
</feature>
<evidence type="ECO:0008006" key="4">
    <source>
        <dbReference type="Google" id="ProtNLM"/>
    </source>
</evidence>
<dbReference type="Proteomes" id="UP000054097">
    <property type="component" value="Unassembled WGS sequence"/>
</dbReference>
<dbReference type="InterPro" id="IPR051380">
    <property type="entry name" value="pH-response_reg_palI/RIM9"/>
</dbReference>
<sequence length="218" mass="23854">MARHHLIPGAVILGVAFILSILISISVPYVRAFDLVRTSYGTPRTIGTSNDQATEFRWGIWGVCASLANSGGDWQCVSRGYGYDSSVGGQDVGASWTRGTVIHPIAAAAIFIAWLLSFSEHLTVLLVASLVAFLGSLLTLIVFAIDIALFVRIKNQMGNIDGSTSPGPAFWMTLVVLILTAVAGCIVCFGRRRHKAKTEPYTIETKRPWYHKFRRNRV</sequence>
<accession>A0A0C3AX91</accession>
<reference evidence="3" key="2">
    <citation type="submission" date="2015-01" db="EMBL/GenBank/DDBJ databases">
        <title>Evolutionary Origins and Diversification of the Mycorrhizal Mutualists.</title>
        <authorList>
            <consortium name="DOE Joint Genome Institute"/>
            <consortium name="Mycorrhizal Genomics Consortium"/>
            <person name="Kohler A."/>
            <person name="Kuo A."/>
            <person name="Nagy L.G."/>
            <person name="Floudas D."/>
            <person name="Copeland A."/>
            <person name="Barry K.W."/>
            <person name="Cichocki N."/>
            <person name="Veneault-Fourrey C."/>
            <person name="LaButti K."/>
            <person name="Lindquist E.A."/>
            <person name="Lipzen A."/>
            <person name="Lundell T."/>
            <person name="Morin E."/>
            <person name="Murat C."/>
            <person name="Riley R."/>
            <person name="Ohm R."/>
            <person name="Sun H."/>
            <person name="Tunlid A."/>
            <person name="Henrissat B."/>
            <person name="Grigoriev I.V."/>
            <person name="Hibbett D.S."/>
            <person name="Martin F."/>
        </authorList>
    </citation>
    <scope>NUCLEOTIDE SEQUENCE [LARGE SCALE GENOMIC DNA]</scope>
    <source>
        <strain evidence="3">MAFF 305830</strain>
    </source>
</reference>
<dbReference type="OrthoDB" id="2354757at2759"/>
<dbReference type="GO" id="GO:0032153">
    <property type="term" value="C:cell division site"/>
    <property type="evidence" value="ECO:0007669"/>
    <property type="project" value="TreeGrafter"/>
</dbReference>
<evidence type="ECO:0000256" key="1">
    <source>
        <dbReference type="SAM" id="Phobius"/>
    </source>
</evidence>
<evidence type="ECO:0000313" key="2">
    <source>
        <dbReference type="EMBL" id="KIM23881.1"/>
    </source>
</evidence>
<dbReference type="Gene3D" id="1.20.140.150">
    <property type="match status" value="1"/>
</dbReference>
<dbReference type="PANTHER" id="PTHR28013">
    <property type="entry name" value="PROTEIN DCV1-RELATED"/>
    <property type="match status" value="1"/>
</dbReference>
<reference evidence="2 3" key="1">
    <citation type="submission" date="2014-04" db="EMBL/GenBank/DDBJ databases">
        <authorList>
            <consortium name="DOE Joint Genome Institute"/>
            <person name="Kuo A."/>
            <person name="Zuccaro A."/>
            <person name="Kohler A."/>
            <person name="Nagy L.G."/>
            <person name="Floudas D."/>
            <person name="Copeland A."/>
            <person name="Barry K.W."/>
            <person name="Cichocki N."/>
            <person name="Veneault-Fourrey C."/>
            <person name="LaButti K."/>
            <person name="Lindquist E.A."/>
            <person name="Lipzen A."/>
            <person name="Lundell T."/>
            <person name="Morin E."/>
            <person name="Murat C."/>
            <person name="Sun H."/>
            <person name="Tunlid A."/>
            <person name="Henrissat B."/>
            <person name="Grigoriev I.V."/>
            <person name="Hibbett D.S."/>
            <person name="Martin F."/>
            <person name="Nordberg H.P."/>
            <person name="Cantor M.N."/>
            <person name="Hua S.X."/>
        </authorList>
    </citation>
    <scope>NUCLEOTIDE SEQUENCE [LARGE SCALE GENOMIC DNA]</scope>
    <source>
        <strain evidence="2 3">MAFF 305830</strain>
    </source>
</reference>
<feature type="transmembrane region" description="Helical" evidence="1">
    <location>
        <begin position="7"/>
        <end position="30"/>
    </location>
</feature>